<reference evidence="2" key="1">
    <citation type="journal article" date="2019" name="Int. J. Syst. Evol. Microbiol.">
        <title>The Global Catalogue of Microorganisms (GCM) 10K type strain sequencing project: providing services to taxonomists for standard genome sequencing and annotation.</title>
        <authorList>
            <consortium name="The Broad Institute Genomics Platform"/>
            <consortium name="The Broad Institute Genome Sequencing Center for Infectious Disease"/>
            <person name="Wu L."/>
            <person name="Ma J."/>
        </authorList>
    </citation>
    <scope>NUCLEOTIDE SEQUENCE [LARGE SCALE GENOMIC DNA]</scope>
    <source>
        <strain evidence="2">CGMCC 1.18575</strain>
    </source>
</reference>
<gene>
    <name evidence="1" type="ORF">ACFPOF_01940</name>
</gene>
<comment type="caution">
    <text evidence="1">The sequence shown here is derived from an EMBL/GenBank/DDBJ whole genome shotgun (WGS) entry which is preliminary data.</text>
</comment>
<organism evidence="1 2">
    <name type="scientific">Cohnella soli</name>
    <dbReference type="NCBI Taxonomy" id="425005"/>
    <lineage>
        <taxon>Bacteria</taxon>
        <taxon>Bacillati</taxon>
        <taxon>Bacillota</taxon>
        <taxon>Bacilli</taxon>
        <taxon>Bacillales</taxon>
        <taxon>Paenibacillaceae</taxon>
        <taxon>Cohnella</taxon>
    </lineage>
</organism>
<accession>A0ABW0HJW5</accession>
<dbReference type="Proteomes" id="UP001596113">
    <property type="component" value="Unassembled WGS sequence"/>
</dbReference>
<evidence type="ECO:0000313" key="2">
    <source>
        <dbReference type="Proteomes" id="UP001596113"/>
    </source>
</evidence>
<dbReference type="EMBL" id="JBHSMI010000003">
    <property type="protein sequence ID" value="MFC5401481.1"/>
    <property type="molecule type" value="Genomic_DNA"/>
</dbReference>
<sequence>MLLTNEQRARLEEMERNYTVIWHEGTRDFEDVFCEHVIAHAAKQGIHLVRKKKTDTK</sequence>
<evidence type="ECO:0000313" key="1">
    <source>
        <dbReference type="EMBL" id="MFC5401481.1"/>
    </source>
</evidence>
<dbReference type="RefSeq" id="WP_378129082.1">
    <property type="nucleotide sequence ID" value="NZ_JBHSMI010000003.1"/>
</dbReference>
<proteinExistence type="predicted"/>
<name>A0ABW0HJW5_9BACL</name>
<keyword evidence="2" id="KW-1185">Reference proteome</keyword>
<protein>
    <submittedName>
        <fullName evidence="1">Uncharacterized protein</fullName>
    </submittedName>
</protein>